<keyword evidence="3" id="KW-1185">Reference proteome</keyword>
<gene>
    <name evidence="2" type="ORF">Nepgr_014771</name>
</gene>
<accession>A0AAD3XQT8</accession>
<dbReference type="Proteomes" id="UP001279734">
    <property type="component" value="Unassembled WGS sequence"/>
</dbReference>
<reference evidence="2" key="1">
    <citation type="submission" date="2023-05" db="EMBL/GenBank/DDBJ databases">
        <title>Nepenthes gracilis genome sequencing.</title>
        <authorList>
            <person name="Fukushima K."/>
        </authorList>
    </citation>
    <scope>NUCLEOTIDE SEQUENCE</scope>
    <source>
        <strain evidence="2">SING2019-196</strain>
    </source>
</reference>
<feature type="compositionally biased region" description="Polar residues" evidence="1">
    <location>
        <begin position="116"/>
        <end position="138"/>
    </location>
</feature>
<feature type="compositionally biased region" description="Basic residues" evidence="1">
    <location>
        <begin position="1"/>
        <end position="10"/>
    </location>
</feature>
<name>A0AAD3XQT8_NEPGR</name>
<comment type="caution">
    <text evidence="2">The sequence shown here is derived from an EMBL/GenBank/DDBJ whole genome shotgun (WGS) entry which is preliminary data.</text>
</comment>
<evidence type="ECO:0000313" key="2">
    <source>
        <dbReference type="EMBL" id="GMH12930.1"/>
    </source>
</evidence>
<feature type="region of interest" description="Disordered" evidence="1">
    <location>
        <begin position="1"/>
        <end position="52"/>
    </location>
</feature>
<sequence length="182" mass="20051">MGIRPKRKIATHLGQNTTTAKQGHDQHLPTAAPQNRTKGNRNQEPKSPGDTICWTANNLPMHHVKQHSSHSIFCKRKEPWHPINQLLLNATQQLCNGHLGHCEKLKTASAPFNCPCSKSTSQQGTSPRIYHQSSSSKTPKPRSAIPAASSKRSAHHHLLFQQQGGAKTRSSSSKLSHNCIQS</sequence>
<evidence type="ECO:0000313" key="3">
    <source>
        <dbReference type="Proteomes" id="UP001279734"/>
    </source>
</evidence>
<feature type="compositionally biased region" description="Polar residues" evidence="1">
    <location>
        <begin position="32"/>
        <end position="42"/>
    </location>
</feature>
<feature type="region of interest" description="Disordered" evidence="1">
    <location>
        <begin position="116"/>
        <end position="182"/>
    </location>
</feature>
<feature type="compositionally biased region" description="Polar residues" evidence="1">
    <location>
        <begin position="160"/>
        <end position="182"/>
    </location>
</feature>
<organism evidence="2 3">
    <name type="scientific">Nepenthes gracilis</name>
    <name type="common">Slender pitcher plant</name>
    <dbReference type="NCBI Taxonomy" id="150966"/>
    <lineage>
        <taxon>Eukaryota</taxon>
        <taxon>Viridiplantae</taxon>
        <taxon>Streptophyta</taxon>
        <taxon>Embryophyta</taxon>
        <taxon>Tracheophyta</taxon>
        <taxon>Spermatophyta</taxon>
        <taxon>Magnoliopsida</taxon>
        <taxon>eudicotyledons</taxon>
        <taxon>Gunneridae</taxon>
        <taxon>Pentapetalae</taxon>
        <taxon>Caryophyllales</taxon>
        <taxon>Nepenthaceae</taxon>
        <taxon>Nepenthes</taxon>
    </lineage>
</organism>
<protein>
    <submittedName>
        <fullName evidence="2">Uncharacterized protein</fullName>
    </submittedName>
</protein>
<dbReference type="AlphaFoldDB" id="A0AAD3XQT8"/>
<dbReference type="EMBL" id="BSYO01000012">
    <property type="protein sequence ID" value="GMH12930.1"/>
    <property type="molecule type" value="Genomic_DNA"/>
</dbReference>
<evidence type="ECO:0000256" key="1">
    <source>
        <dbReference type="SAM" id="MobiDB-lite"/>
    </source>
</evidence>
<proteinExistence type="predicted"/>